<protein>
    <submittedName>
        <fullName evidence="1">Uncharacterized protein</fullName>
    </submittedName>
</protein>
<accession>A0AAV4Y6J3</accession>
<dbReference type="AlphaFoldDB" id="A0AAV4Y6J3"/>
<organism evidence="1 2">
    <name type="scientific">Caerostris extrusa</name>
    <name type="common">Bark spider</name>
    <name type="synonym">Caerostris bankana</name>
    <dbReference type="NCBI Taxonomy" id="172846"/>
    <lineage>
        <taxon>Eukaryota</taxon>
        <taxon>Metazoa</taxon>
        <taxon>Ecdysozoa</taxon>
        <taxon>Arthropoda</taxon>
        <taxon>Chelicerata</taxon>
        <taxon>Arachnida</taxon>
        <taxon>Araneae</taxon>
        <taxon>Araneomorphae</taxon>
        <taxon>Entelegynae</taxon>
        <taxon>Araneoidea</taxon>
        <taxon>Araneidae</taxon>
        <taxon>Caerostris</taxon>
    </lineage>
</organism>
<evidence type="ECO:0000313" key="1">
    <source>
        <dbReference type="EMBL" id="GIZ01779.1"/>
    </source>
</evidence>
<name>A0AAV4Y6J3_CAEEX</name>
<comment type="caution">
    <text evidence="1">The sequence shown here is derived from an EMBL/GenBank/DDBJ whole genome shotgun (WGS) entry which is preliminary data.</text>
</comment>
<reference evidence="1 2" key="1">
    <citation type="submission" date="2021-06" db="EMBL/GenBank/DDBJ databases">
        <title>Caerostris extrusa draft genome.</title>
        <authorList>
            <person name="Kono N."/>
            <person name="Arakawa K."/>
        </authorList>
    </citation>
    <scope>NUCLEOTIDE SEQUENCE [LARGE SCALE GENOMIC DNA]</scope>
</reference>
<dbReference type="Proteomes" id="UP001054945">
    <property type="component" value="Unassembled WGS sequence"/>
</dbReference>
<proteinExistence type="predicted"/>
<keyword evidence="2" id="KW-1185">Reference proteome</keyword>
<sequence>MGNQIILSRLVLQFFQHFDHLIFVSILVKKNFSPSPPIPEDILVYLSWIPAGAWLDVHDDVSRIFLAIHSWFVGLNSGLESSLSGRVLDRPVQSLGVPVTVASSNISTGVPCSLLKDVAPSPLA</sequence>
<gene>
    <name evidence="1" type="ORF">CEXT_232081</name>
</gene>
<evidence type="ECO:0000313" key="2">
    <source>
        <dbReference type="Proteomes" id="UP001054945"/>
    </source>
</evidence>
<dbReference type="EMBL" id="BPLR01001348">
    <property type="protein sequence ID" value="GIZ01779.1"/>
    <property type="molecule type" value="Genomic_DNA"/>
</dbReference>